<dbReference type="Gene3D" id="3.40.33.10">
    <property type="entry name" value="CAP"/>
    <property type="match status" value="1"/>
</dbReference>
<accession>A0A1I0X5J5</accession>
<dbReference type="EMBL" id="FOKI01000007">
    <property type="protein sequence ID" value="SFA95313.1"/>
    <property type="molecule type" value="Genomic_DNA"/>
</dbReference>
<name>A0A1I0X5J5_9CLOT</name>
<dbReference type="Pfam" id="PF00188">
    <property type="entry name" value="CAP"/>
    <property type="match status" value="1"/>
</dbReference>
<dbReference type="SUPFAM" id="SSF55797">
    <property type="entry name" value="PR-1-like"/>
    <property type="match status" value="1"/>
</dbReference>
<dbReference type="PANTHER" id="PTHR31157:SF1">
    <property type="entry name" value="SCP DOMAIN-CONTAINING PROTEIN"/>
    <property type="match status" value="1"/>
</dbReference>
<evidence type="ECO:0000313" key="5">
    <source>
        <dbReference type="Proteomes" id="UP000198619"/>
    </source>
</evidence>
<organism evidence="4 5">
    <name type="scientific">Clostridium frigidicarnis</name>
    <dbReference type="NCBI Taxonomy" id="84698"/>
    <lineage>
        <taxon>Bacteria</taxon>
        <taxon>Bacillati</taxon>
        <taxon>Bacillota</taxon>
        <taxon>Clostridia</taxon>
        <taxon>Eubacteriales</taxon>
        <taxon>Clostridiaceae</taxon>
        <taxon>Clostridium</taxon>
    </lineage>
</organism>
<feature type="signal peptide" evidence="2">
    <location>
        <begin position="1"/>
        <end position="24"/>
    </location>
</feature>
<reference evidence="4 5" key="1">
    <citation type="submission" date="2016-10" db="EMBL/GenBank/DDBJ databases">
        <authorList>
            <person name="de Groot N.N."/>
        </authorList>
    </citation>
    <scope>NUCLEOTIDE SEQUENCE [LARGE SCALE GENOMIC DNA]</scope>
    <source>
        <strain evidence="4 5">DSM 12271</strain>
    </source>
</reference>
<dbReference type="InterPro" id="IPR035940">
    <property type="entry name" value="CAP_sf"/>
</dbReference>
<dbReference type="Proteomes" id="UP000198619">
    <property type="component" value="Unassembled WGS sequence"/>
</dbReference>
<evidence type="ECO:0000256" key="2">
    <source>
        <dbReference type="SAM" id="SignalP"/>
    </source>
</evidence>
<keyword evidence="5" id="KW-1185">Reference proteome</keyword>
<evidence type="ECO:0000259" key="3">
    <source>
        <dbReference type="Pfam" id="PF00188"/>
    </source>
</evidence>
<feature type="chain" id="PRO_5011440838" evidence="2">
    <location>
        <begin position="25"/>
        <end position="311"/>
    </location>
</feature>
<evidence type="ECO:0000313" key="4">
    <source>
        <dbReference type="EMBL" id="SFA95313.1"/>
    </source>
</evidence>
<dbReference type="AlphaFoldDB" id="A0A1I0X5J5"/>
<feature type="region of interest" description="Disordered" evidence="1">
    <location>
        <begin position="119"/>
        <end position="176"/>
    </location>
</feature>
<evidence type="ECO:0000256" key="1">
    <source>
        <dbReference type="SAM" id="MobiDB-lite"/>
    </source>
</evidence>
<dbReference type="InterPro" id="IPR014044">
    <property type="entry name" value="CAP_dom"/>
</dbReference>
<dbReference type="CDD" id="cd05379">
    <property type="entry name" value="CAP_bacterial"/>
    <property type="match status" value="1"/>
</dbReference>
<dbReference type="PANTHER" id="PTHR31157">
    <property type="entry name" value="SCP DOMAIN-CONTAINING PROTEIN"/>
    <property type="match status" value="1"/>
</dbReference>
<dbReference type="OrthoDB" id="9783944at2"/>
<gene>
    <name evidence="4" type="ORF">SAMN04488528_100731</name>
</gene>
<feature type="compositionally biased region" description="Polar residues" evidence="1">
    <location>
        <begin position="122"/>
        <end position="133"/>
    </location>
</feature>
<protein>
    <submittedName>
        <fullName evidence="4">Uncharacterized conserved protein YkwD, contains CAP (CSP/antigen 5/PR1) domain</fullName>
    </submittedName>
</protein>
<feature type="compositionally biased region" description="Low complexity" evidence="1">
    <location>
        <begin position="139"/>
        <end position="173"/>
    </location>
</feature>
<dbReference type="STRING" id="84698.SAMN04488528_100731"/>
<sequence>MKNKFIAMVLTTTLIGGIGVTAFAAESPSNSNCTNKQNICSQINGDKPYGTLGINSNNQNTCQSMQEALQKLGLFKNNCNMNIKDQLLNFNQCVEGMVNGTNLGDCTNNNQCNAGENENKPDCNQGNNCGTENNDQDVETPPVVEETPPTVETPPVVEETPPVEEVTPPVQEPGDNDKFMAQVESMIFQKVNEERAKAGVAALTYNSTMENYARIKSQDMGDRKYFDHKDPEGNLITVKMEKDGVKYNSWGENIAYIGGVSDANALANQFMTNWMNSPGHRQNILSNNFSSIGVGVYKVGNTVYATQEFYR</sequence>
<proteinExistence type="predicted"/>
<dbReference type="RefSeq" id="WP_090039691.1">
    <property type="nucleotide sequence ID" value="NZ_FOKI01000007.1"/>
</dbReference>
<feature type="domain" description="SCP" evidence="3">
    <location>
        <begin position="189"/>
        <end position="309"/>
    </location>
</feature>
<keyword evidence="2" id="KW-0732">Signal</keyword>